<feature type="compositionally biased region" description="Basic and acidic residues" evidence="1">
    <location>
        <begin position="518"/>
        <end position="562"/>
    </location>
</feature>
<dbReference type="SMART" id="SM00239">
    <property type="entry name" value="C2"/>
    <property type="match status" value="1"/>
</dbReference>
<sequence>MDNEKVAAQHNGHRSVGYATKFDQKAEELKAKKDQHGKGKKEKDDSQPAGGYDDTSVPPKPPGYTVKFTFHRATKLPMADINSMSSDPYVLATLYTDLPTRHKQDPPMRFRTPTIRKNCDPEWNAEWIVANVPASGFELKARIYDEDLADHDDRLGNVHVKVDSLGQNFQGIKEQSYKIKKRMGSKRAYIIRGCAAMFSRGIRMSGTLVVSVEVLGKTDTDNCGRMWTIGPCNWSKHLSPMVGRLAGTKDIGKDGKTEKYSFQANQMQLAGPVPASLYHRYVEFRPFIKGMFTATSLRGRILHRALHHQHNRIYNYDRDTIYGSFPAPSQDMTLQFLDLVHYDKGGRIYTYVLTLDGQWRFTETGKEFGIDLLSKHTMHSDVKIYIAFSGEFFIRRSKTPHNEVSTPNLEETHPPAEIEGGPPKNDPPKDPAYYTLVIDNDSGTYRPNAKKLSDLKEYMQKNFPGIKIITLDCIGDKDKMNRWKTEQRERKKAEGKGVVAVQGDSDSISSSDEEDLDDQQREAEGGEKQGTKEKMMGKIERPFDKIKEFRQGDRDREARESADDVGASSQ</sequence>
<organism evidence="3 4">
    <name type="scientific">Lepraria finkii</name>
    <dbReference type="NCBI Taxonomy" id="1340010"/>
    <lineage>
        <taxon>Eukaryota</taxon>
        <taxon>Fungi</taxon>
        <taxon>Dikarya</taxon>
        <taxon>Ascomycota</taxon>
        <taxon>Pezizomycotina</taxon>
        <taxon>Lecanoromycetes</taxon>
        <taxon>OSLEUM clade</taxon>
        <taxon>Lecanoromycetidae</taxon>
        <taxon>Lecanorales</taxon>
        <taxon>Lecanorineae</taxon>
        <taxon>Stereocaulaceae</taxon>
        <taxon>Lepraria</taxon>
    </lineage>
</organism>
<evidence type="ECO:0000259" key="2">
    <source>
        <dbReference type="PROSITE" id="PS50004"/>
    </source>
</evidence>
<dbReference type="InterPro" id="IPR000008">
    <property type="entry name" value="C2_dom"/>
</dbReference>
<feature type="compositionally biased region" description="Basic and acidic residues" evidence="1">
    <location>
        <begin position="484"/>
        <end position="495"/>
    </location>
</feature>
<evidence type="ECO:0000313" key="4">
    <source>
        <dbReference type="Proteomes" id="UP001590951"/>
    </source>
</evidence>
<feature type="compositionally biased region" description="Basic and acidic residues" evidence="1">
    <location>
        <begin position="22"/>
        <end position="46"/>
    </location>
</feature>
<dbReference type="PANTHER" id="PTHR47800:SF5">
    <property type="entry name" value="FER-1-LIKE PROTEIN 6"/>
    <property type="match status" value="1"/>
</dbReference>
<comment type="caution">
    <text evidence="3">The sequence shown here is derived from an EMBL/GenBank/DDBJ whole genome shotgun (WGS) entry which is preliminary data.</text>
</comment>
<evidence type="ECO:0000256" key="1">
    <source>
        <dbReference type="SAM" id="MobiDB-lite"/>
    </source>
</evidence>
<name>A0ABR4BH59_9LECA</name>
<reference evidence="3 4" key="1">
    <citation type="submission" date="2024-09" db="EMBL/GenBank/DDBJ databases">
        <title>Rethinking Asexuality: The Enigmatic Case of Functional Sexual Genes in Lepraria (Stereocaulaceae).</title>
        <authorList>
            <person name="Doellman M."/>
            <person name="Sun Y."/>
            <person name="Barcenas-Pena A."/>
            <person name="Lumbsch H.T."/>
            <person name="Grewe F."/>
        </authorList>
    </citation>
    <scope>NUCLEOTIDE SEQUENCE [LARGE SCALE GENOMIC DNA]</scope>
    <source>
        <strain evidence="3 4">Grewe 0041</strain>
    </source>
</reference>
<evidence type="ECO:0000313" key="3">
    <source>
        <dbReference type="EMBL" id="KAL2057147.1"/>
    </source>
</evidence>
<proteinExistence type="predicted"/>
<dbReference type="EMBL" id="JBHFEH010000006">
    <property type="protein sequence ID" value="KAL2057147.1"/>
    <property type="molecule type" value="Genomic_DNA"/>
</dbReference>
<gene>
    <name evidence="3" type="ORF">ABVK25_002886</name>
</gene>
<accession>A0ABR4BH59</accession>
<protein>
    <recommendedName>
        <fullName evidence="2">C2 domain-containing protein</fullName>
    </recommendedName>
</protein>
<dbReference type="Pfam" id="PF00168">
    <property type="entry name" value="C2"/>
    <property type="match status" value="1"/>
</dbReference>
<dbReference type="Gene3D" id="2.60.40.150">
    <property type="entry name" value="C2 domain"/>
    <property type="match status" value="1"/>
</dbReference>
<feature type="domain" description="C2" evidence="2">
    <location>
        <begin position="42"/>
        <end position="177"/>
    </location>
</feature>
<dbReference type="SUPFAM" id="SSF49562">
    <property type="entry name" value="C2 domain (Calcium/lipid-binding domain, CaLB)"/>
    <property type="match status" value="1"/>
</dbReference>
<dbReference type="Proteomes" id="UP001590951">
    <property type="component" value="Unassembled WGS sequence"/>
</dbReference>
<dbReference type="InterPro" id="IPR035892">
    <property type="entry name" value="C2_domain_sf"/>
</dbReference>
<feature type="region of interest" description="Disordered" evidence="1">
    <location>
        <begin position="1"/>
        <end position="62"/>
    </location>
</feature>
<dbReference type="PANTHER" id="PTHR47800">
    <property type="entry name" value="C2 DOMAIN-CONTAINING PROTEIN"/>
    <property type="match status" value="1"/>
</dbReference>
<feature type="region of interest" description="Disordered" evidence="1">
    <location>
        <begin position="399"/>
        <end position="429"/>
    </location>
</feature>
<dbReference type="PROSITE" id="PS50004">
    <property type="entry name" value="C2"/>
    <property type="match status" value="1"/>
</dbReference>
<feature type="region of interest" description="Disordered" evidence="1">
    <location>
        <begin position="484"/>
        <end position="570"/>
    </location>
</feature>
<keyword evidence="4" id="KW-1185">Reference proteome</keyword>